<dbReference type="RefSeq" id="WP_397025161.1">
    <property type="nucleotide sequence ID" value="NZ_JBITMB010000009.1"/>
</dbReference>
<name>A0ABW8ADK3_9ACTN</name>
<dbReference type="GO" id="GO:0016829">
    <property type="term" value="F:lyase activity"/>
    <property type="evidence" value="ECO:0007669"/>
    <property type="project" value="UniProtKB-KW"/>
</dbReference>
<dbReference type="PANTHER" id="PTHR42905:SF16">
    <property type="entry name" value="CARBOXYPHOSPHONOENOLPYRUVATE PHOSPHONOMUTASE-LIKE PROTEIN (AFU_ORTHOLOGUE AFUA_5G07230)"/>
    <property type="match status" value="1"/>
</dbReference>
<comment type="caution">
    <text evidence="1">The sequence shown here is derived from an EMBL/GenBank/DDBJ whole genome shotgun (WGS) entry which is preliminary data.</text>
</comment>
<accession>A0ABW8ADK3</accession>
<reference evidence="1 2" key="1">
    <citation type="submission" date="2024-10" db="EMBL/GenBank/DDBJ databases">
        <title>The Natural Products Discovery Center: Release of the First 8490 Sequenced Strains for Exploring Actinobacteria Biosynthetic Diversity.</title>
        <authorList>
            <person name="Kalkreuter E."/>
            <person name="Kautsar S.A."/>
            <person name="Yang D."/>
            <person name="Bader C.D."/>
            <person name="Teijaro C.N."/>
            <person name="Fluegel L."/>
            <person name="Davis C.M."/>
            <person name="Simpson J.R."/>
            <person name="Lauterbach L."/>
            <person name="Steele A.D."/>
            <person name="Gui C."/>
            <person name="Meng S."/>
            <person name="Li G."/>
            <person name="Viehrig K."/>
            <person name="Ye F."/>
            <person name="Su P."/>
            <person name="Kiefer A.F."/>
            <person name="Nichols A."/>
            <person name="Cepeda A.J."/>
            <person name="Yan W."/>
            <person name="Fan B."/>
            <person name="Jiang Y."/>
            <person name="Adhikari A."/>
            <person name="Zheng C.-J."/>
            <person name="Schuster L."/>
            <person name="Cowan T.M."/>
            <person name="Smanski M.J."/>
            <person name="Chevrette M.G."/>
            <person name="De Carvalho L.P.S."/>
            <person name="Shen B."/>
        </authorList>
    </citation>
    <scope>NUCLEOTIDE SEQUENCE [LARGE SCALE GENOMIC DNA]</scope>
    <source>
        <strain evidence="1 2">NPDC049503</strain>
    </source>
</reference>
<keyword evidence="1" id="KW-0456">Lyase</keyword>
<dbReference type="InterPro" id="IPR015813">
    <property type="entry name" value="Pyrv/PenolPyrv_kinase-like_dom"/>
</dbReference>
<dbReference type="EMBL" id="JBITMB010000009">
    <property type="protein sequence ID" value="MFI7444858.1"/>
    <property type="molecule type" value="Genomic_DNA"/>
</dbReference>
<evidence type="ECO:0000313" key="1">
    <source>
        <dbReference type="EMBL" id="MFI7444858.1"/>
    </source>
</evidence>
<sequence>MSRSTVSDASAPLEKVAGLRGLHVPGAPLVLPNAWDAASARMVEAAGFPAVATSSAATAAVLGHDDGERAPVDEVLAAAGRIVRAVRVPVTVDFERGYGLAPAELVERFAETGAAGLNLEDSHPARGDMIDAAEQADFLSAVRDAAVSLGVDLVINARTDSFLRRAGTPEEQLASTLARGARYLAAGADCVYPIGAGDPDVIWALVEGVPGPVNVGYGGGRLTPAELAALGVARVSFGPALQRHLYGTFGSAMFSAVASGRDPFSL</sequence>
<dbReference type="CDD" id="cd00377">
    <property type="entry name" value="ICL_PEPM"/>
    <property type="match status" value="1"/>
</dbReference>
<dbReference type="InterPro" id="IPR039556">
    <property type="entry name" value="ICL/PEPM"/>
</dbReference>
<protein>
    <submittedName>
        <fullName evidence="1">Isocitrate lyase/phosphoenolpyruvate mutase family protein</fullName>
    </submittedName>
</protein>
<dbReference type="Proteomes" id="UP001612928">
    <property type="component" value="Unassembled WGS sequence"/>
</dbReference>
<proteinExistence type="predicted"/>
<gene>
    <name evidence="1" type="ORF">ACIBP5_33205</name>
</gene>
<dbReference type="Pfam" id="PF13714">
    <property type="entry name" value="PEP_mutase"/>
    <property type="match status" value="1"/>
</dbReference>
<dbReference type="PANTHER" id="PTHR42905">
    <property type="entry name" value="PHOSPHOENOLPYRUVATE CARBOXYLASE"/>
    <property type="match status" value="1"/>
</dbReference>
<dbReference type="InterPro" id="IPR040442">
    <property type="entry name" value="Pyrv_kinase-like_dom_sf"/>
</dbReference>
<keyword evidence="2" id="KW-1185">Reference proteome</keyword>
<dbReference type="Gene3D" id="3.20.20.60">
    <property type="entry name" value="Phosphoenolpyruvate-binding domains"/>
    <property type="match status" value="1"/>
</dbReference>
<dbReference type="SUPFAM" id="SSF51621">
    <property type="entry name" value="Phosphoenolpyruvate/pyruvate domain"/>
    <property type="match status" value="1"/>
</dbReference>
<evidence type="ECO:0000313" key="2">
    <source>
        <dbReference type="Proteomes" id="UP001612928"/>
    </source>
</evidence>
<organism evidence="1 2">
    <name type="scientific">Nonomuraea indica</name>
    <dbReference type="NCBI Taxonomy" id="1581193"/>
    <lineage>
        <taxon>Bacteria</taxon>
        <taxon>Bacillati</taxon>
        <taxon>Actinomycetota</taxon>
        <taxon>Actinomycetes</taxon>
        <taxon>Streptosporangiales</taxon>
        <taxon>Streptosporangiaceae</taxon>
        <taxon>Nonomuraea</taxon>
    </lineage>
</organism>